<dbReference type="EMBL" id="AVPG01000028">
    <property type="protein sequence ID" value="KGX84965.1"/>
    <property type="molecule type" value="Genomic_DNA"/>
</dbReference>
<accession>A0A0A5G1M0</accession>
<proteinExistence type="predicted"/>
<dbReference type="eggNOG" id="ENOG502ZDJ1">
    <property type="taxonomic scope" value="Bacteria"/>
</dbReference>
<dbReference type="STRING" id="1385512.N784_11360"/>
<evidence type="ECO:0000313" key="1">
    <source>
        <dbReference type="EMBL" id="KGX84965.1"/>
    </source>
</evidence>
<dbReference type="Proteomes" id="UP000030401">
    <property type="component" value="Unassembled WGS sequence"/>
</dbReference>
<gene>
    <name evidence="1" type="ORF">N784_11360</name>
</gene>
<dbReference type="AlphaFoldDB" id="A0A0A5G1M0"/>
<evidence type="ECO:0000313" key="2">
    <source>
        <dbReference type="Proteomes" id="UP000030401"/>
    </source>
</evidence>
<dbReference type="OrthoDB" id="2867457at2"/>
<organism evidence="1 2">
    <name type="scientific">Pontibacillus litoralis JSM 072002</name>
    <dbReference type="NCBI Taxonomy" id="1385512"/>
    <lineage>
        <taxon>Bacteria</taxon>
        <taxon>Bacillati</taxon>
        <taxon>Bacillota</taxon>
        <taxon>Bacilli</taxon>
        <taxon>Bacillales</taxon>
        <taxon>Bacillaceae</taxon>
        <taxon>Pontibacillus</taxon>
    </lineage>
</organism>
<reference evidence="1 2" key="1">
    <citation type="submission" date="2013-08" db="EMBL/GenBank/DDBJ databases">
        <authorList>
            <person name="Huang J."/>
            <person name="Wang G."/>
        </authorList>
    </citation>
    <scope>NUCLEOTIDE SEQUENCE [LARGE SCALE GENOMIC DNA]</scope>
    <source>
        <strain evidence="1 2">JSM 072002</strain>
    </source>
</reference>
<evidence type="ECO:0008006" key="3">
    <source>
        <dbReference type="Google" id="ProtNLM"/>
    </source>
</evidence>
<name>A0A0A5G1M0_9BACI</name>
<comment type="caution">
    <text evidence="1">The sequence shown here is derived from an EMBL/GenBank/DDBJ whole genome shotgun (WGS) entry which is preliminary data.</text>
</comment>
<keyword evidence="2" id="KW-1185">Reference proteome</keyword>
<protein>
    <recommendedName>
        <fullName evidence="3">IDEAL domain-containing protein</fullName>
    </recommendedName>
</protein>
<sequence length="132" mass="15900">MYPSYLVTTAFKHEVDCFCTEIRHTNTIIFRKGDRITLTEECQFVEEIGWYTKILLNEMYTAYVVLEEIESLNKMGYLRSFIDIELEINYYEYKVNEALDNKDAHTFHCYVERLERLKEQCYPKAFSSERTD</sequence>
<dbReference type="RefSeq" id="WP_036835859.1">
    <property type="nucleotide sequence ID" value="NZ_AVPG01000028.1"/>
</dbReference>